<evidence type="ECO:0000313" key="2">
    <source>
        <dbReference type="EMBL" id="BBP01518.1"/>
    </source>
</evidence>
<keyword evidence="3" id="KW-1185">Reference proteome</keyword>
<dbReference type="PANTHER" id="PTHR43679:SF2">
    <property type="entry name" value="OCTANOYL-[GCVH]:PROTEIN N-OCTANOYLTRANSFERASE"/>
    <property type="match status" value="1"/>
</dbReference>
<dbReference type="InterPro" id="IPR004143">
    <property type="entry name" value="BPL_LPL_catalytic"/>
</dbReference>
<evidence type="ECO:0000313" key="3">
    <source>
        <dbReference type="Proteomes" id="UP000463939"/>
    </source>
</evidence>
<dbReference type="EMBL" id="AP021881">
    <property type="protein sequence ID" value="BBP01518.1"/>
    <property type="molecule type" value="Genomic_DNA"/>
</dbReference>
<name>A0A809S3V3_9PROT</name>
<dbReference type="Proteomes" id="UP000463939">
    <property type="component" value="Chromosome"/>
</dbReference>
<proteinExistence type="predicted"/>
<reference evidence="3" key="1">
    <citation type="submission" date="2019-11" db="EMBL/GenBank/DDBJ databases">
        <title>Isolation and characterization of a novel species in the genus Sulfuriferula.</title>
        <authorList>
            <person name="Mochizuki J."/>
            <person name="Kojima H."/>
            <person name="Fukui M."/>
        </authorList>
    </citation>
    <scope>NUCLEOTIDE SEQUENCE [LARGE SCALE GENOMIC DNA]</scope>
    <source>
        <strain evidence="3">SGTM</strain>
    </source>
</reference>
<feature type="domain" description="BPL/LPL catalytic" evidence="1">
    <location>
        <begin position="2"/>
        <end position="167"/>
    </location>
</feature>
<accession>A0A809S3V3</accession>
<dbReference type="PROSITE" id="PS51733">
    <property type="entry name" value="BPL_LPL_CATALYTIC"/>
    <property type="match status" value="1"/>
</dbReference>
<sequence length="304" mass="33781">MRAGDDPVVIWGQPAAHFCLGQHQSMAAELIADVAVPVIRRPLGGGGVWLDRNQVCLVLVAPRDFFPTRTQAWYAHVLAPMLQVYAEMGWHAELVGQDVWLNGKKLAGTGAATIGAAGLVGTSFLLKFPVSEFTQLIAVPSAGFRAWLDEALQASLTTWSDYADVPELPWLSLIYRRAAAGIFEWRWEQACLRDDERGARESYRDELIPEDDRQAKLIPYGIKINARSYLTEREFDGTWVRILTYGQTIVRIACSVAPALPEQALLEVIPSTDALIEILNQFVIAEDARLLAQQILLTAYFAEE</sequence>
<dbReference type="SUPFAM" id="SSF55681">
    <property type="entry name" value="Class II aaRS and biotin synthetases"/>
    <property type="match status" value="1"/>
</dbReference>
<dbReference type="KEGG" id="sniv:SFSGTM_22260"/>
<dbReference type="InterPro" id="IPR050664">
    <property type="entry name" value="Octanoyltrans_LipM/LipL"/>
</dbReference>
<organism evidence="2 3">
    <name type="scientific">Sulfuriferula nivalis</name>
    <dbReference type="NCBI Taxonomy" id="2675298"/>
    <lineage>
        <taxon>Bacteria</taxon>
        <taxon>Pseudomonadati</taxon>
        <taxon>Pseudomonadota</taxon>
        <taxon>Betaproteobacteria</taxon>
        <taxon>Nitrosomonadales</taxon>
        <taxon>Sulfuricellaceae</taxon>
        <taxon>Sulfuriferula</taxon>
    </lineage>
</organism>
<dbReference type="InterPro" id="IPR045864">
    <property type="entry name" value="aa-tRNA-synth_II/BPL/LPL"/>
</dbReference>
<dbReference type="Pfam" id="PF21948">
    <property type="entry name" value="LplA-B_cat"/>
    <property type="match status" value="1"/>
</dbReference>
<gene>
    <name evidence="2" type="ORF">SFSGTM_22260</name>
</gene>
<dbReference type="AlphaFoldDB" id="A0A809S3V3"/>
<protein>
    <recommendedName>
        <fullName evidence="1">BPL/LPL catalytic domain-containing protein</fullName>
    </recommendedName>
</protein>
<evidence type="ECO:0000259" key="1">
    <source>
        <dbReference type="PROSITE" id="PS51733"/>
    </source>
</evidence>
<dbReference type="Gene3D" id="3.30.930.10">
    <property type="entry name" value="Bira Bifunctional Protein, Domain 2"/>
    <property type="match status" value="1"/>
</dbReference>
<dbReference type="PANTHER" id="PTHR43679">
    <property type="entry name" value="OCTANOYLTRANSFERASE LIPM-RELATED"/>
    <property type="match status" value="1"/>
</dbReference>
<dbReference type="RefSeq" id="WP_162085287.1">
    <property type="nucleotide sequence ID" value="NZ_AP021881.1"/>
</dbReference>